<feature type="transmembrane region" description="Helical" evidence="1">
    <location>
        <begin position="33"/>
        <end position="56"/>
    </location>
</feature>
<feature type="domain" description="Inner membrane protein YgaP-like transmembrane" evidence="2">
    <location>
        <begin position="1"/>
        <end position="63"/>
    </location>
</feature>
<evidence type="ECO:0000313" key="3">
    <source>
        <dbReference type="EMBL" id="MEB3101679.1"/>
    </source>
</evidence>
<dbReference type="RefSeq" id="WP_371753798.1">
    <property type="nucleotide sequence ID" value="NZ_JAYJLD010000009.1"/>
</dbReference>
<comment type="caution">
    <text evidence="3">The sequence shown here is derived from an EMBL/GenBank/DDBJ whole genome shotgun (WGS) entry which is preliminary data.</text>
</comment>
<dbReference type="Proteomes" id="UP001310386">
    <property type="component" value="Unassembled WGS sequence"/>
</dbReference>
<dbReference type="EMBL" id="JAYJLD010000009">
    <property type="protein sequence ID" value="MEB3101679.1"/>
    <property type="molecule type" value="Genomic_DNA"/>
</dbReference>
<reference evidence="3" key="1">
    <citation type="submission" date="2023-12" db="EMBL/GenBank/DDBJ databases">
        <title>Fervidustalea candida gen. nov., sp. nov., a novel member of the family Paenibacillaceae isolated from a geothermal area.</title>
        <authorList>
            <person name="Li W.-J."/>
            <person name="Jiao J.-Y."/>
            <person name="Chen Y."/>
        </authorList>
    </citation>
    <scope>NUCLEOTIDE SEQUENCE</scope>
    <source>
        <strain evidence="3">SYSU GA230002</strain>
    </source>
</reference>
<keyword evidence="1" id="KW-0472">Membrane</keyword>
<sequence>MKTNVGNADRWLRIILGLALLMLLFFLEGNAKYWGLIGIIPLITGLIKWCPLYTLFGINTCKNS</sequence>
<gene>
    <name evidence="3" type="ORF">VF724_08390</name>
</gene>
<feature type="transmembrane region" description="Helical" evidence="1">
    <location>
        <begin position="12"/>
        <end position="27"/>
    </location>
</feature>
<evidence type="ECO:0000313" key="4">
    <source>
        <dbReference type="Proteomes" id="UP001310386"/>
    </source>
</evidence>
<accession>A0ABU5ZGQ2</accession>
<keyword evidence="1" id="KW-1133">Transmembrane helix</keyword>
<dbReference type="Pfam" id="PF11127">
    <property type="entry name" value="YgaP-like_TM"/>
    <property type="match status" value="1"/>
</dbReference>
<keyword evidence="1" id="KW-0812">Transmembrane</keyword>
<name>A0ABU5ZGQ2_9BACL</name>
<evidence type="ECO:0000259" key="2">
    <source>
        <dbReference type="Pfam" id="PF11127"/>
    </source>
</evidence>
<dbReference type="InterPro" id="IPR021309">
    <property type="entry name" value="YgaP-like_TM"/>
</dbReference>
<evidence type="ECO:0000256" key="1">
    <source>
        <dbReference type="SAM" id="Phobius"/>
    </source>
</evidence>
<protein>
    <submittedName>
        <fullName evidence="3">DUF2892 domain-containing protein</fullName>
    </submittedName>
</protein>
<keyword evidence="4" id="KW-1185">Reference proteome</keyword>
<proteinExistence type="predicted"/>
<organism evidence="3 4">
    <name type="scientific">Ferviditalea candida</name>
    <dbReference type="NCBI Taxonomy" id="3108399"/>
    <lineage>
        <taxon>Bacteria</taxon>
        <taxon>Bacillati</taxon>
        <taxon>Bacillota</taxon>
        <taxon>Bacilli</taxon>
        <taxon>Bacillales</taxon>
        <taxon>Paenibacillaceae</taxon>
        <taxon>Ferviditalea</taxon>
    </lineage>
</organism>